<evidence type="ECO:0000313" key="3">
    <source>
        <dbReference type="Proteomes" id="UP001278766"/>
    </source>
</evidence>
<dbReference type="RefSeq" id="XP_062661978.1">
    <property type="nucleotide sequence ID" value="XM_062807247.1"/>
</dbReference>
<reference evidence="2" key="1">
    <citation type="journal article" date="2023" name="Mol. Phylogenet. Evol.">
        <title>Genome-scale phylogeny and comparative genomics of the fungal order Sordariales.</title>
        <authorList>
            <person name="Hensen N."/>
            <person name="Bonometti L."/>
            <person name="Westerberg I."/>
            <person name="Brannstrom I.O."/>
            <person name="Guillou S."/>
            <person name="Cros-Aarteil S."/>
            <person name="Calhoun S."/>
            <person name="Haridas S."/>
            <person name="Kuo A."/>
            <person name="Mondo S."/>
            <person name="Pangilinan J."/>
            <person name="Riley R."/>
            <person name="LaButti K."/>
            <person name="Andreopoulos B."/>
            <person name="Lipzen A."/>
            <person name="Chen C."/>
            <person name="Yan M."/>
            <person name="Daum C."/>
            <person name="Ng V."/>
            <person name="Clum A."/>
            <person name="Steindorff A."/>
            <person name="Ohm R.A."/>
            <person name="Martin F."/>
            <person name="Silar P."/>
            <person name="Natvig D.O."/>
            <person name="Lalanne C."/>
            <person name="Gautier V."/>
            <person name="Ament-Velasquez S.L."/>
            <person name="Kruys A."/>
            <person name="Hutchinson M.I."/>
            <person name="Powell A.J."/>
            <person name="Barry K."/>
            <person name="Miller A.N."/>
            <person name="Grigoriev I.V."/>
            <person name="Debuchy R."/>
            <person name="Gladieux P."/>
            <person name="Hiltunen Thoren M."/>
            <person name="Johannesson H."/>
        </authorList>
    </citation>
    <scope>NUCLEOTIDE SEQUENCE</scope>
    <source>
        <strain evidence="2">CBS 168.71</strain>
    </source>
</reference>
<dbReference type="AlphaFoldDB" id="A0AAE0HKZ9"/>
<accession>A0AAE0HKZ9</accession>
<evidence type="ECO:0000256" key="1">
    <source>
        <dbReference type="SAM" id="MobiDB-lite"/>
    </source>
</evidence>
<reference evidence="2" key="2">
    <citation type="submission" date="2023-06" db="EMBL/GenBank/DDBJ databases">
        <authorList>
            <consortium name="Lawrence Berkeley National Laboratory"/>
            <person name="Haridas S."/>
            <person name="Hensen N."/>
            <person name="Bonometti L."/>
            <person name="Westerberg I."/>
            <person name="Brannstrom I.O."/>
            <person name="Guillou S."/>
            <person name="Cros-Aarteil S."/>
            <person name="Calhoun S."/>
            <person name="Kuo A."/>
            <person name="Mondo S."/>
            <person name="Pangilinan J."/>
            <person name="Riley R."/>
            <person name="Labutti K."/>
            <person name="Andreopoulos B."/>
            <person name="Lipzen A."/>
            <person name="Chen C."/>
            <person name="Yanf M."/>
            <person name="Daum C."/>
            <person name="Ng V."/>
            <person name="Clum A."/>
            <person name="Steindorff A."/>
            <person name="Ohm R."/>
            <person name="Martin F."/>
            <person name="Silar P."/>
            <person name="Natvig D."/>
            <person name="Lalanne C."/>
            <person name="Gautier V."/>
            <person name="Ament-Velasquez S.L."/>
            <person name="Kruys A."/>
            <person name="Hutchinson M.I."/>
            <person name="Powell A.J."/>
            <person name="Barry K."/>
            <person name="Miller A.N."/>
            <person name="Grigoriev I.V."/>
            <person name="Debuchy R."/>
            <person name="Gladieux P."/>
            <person name="Thoren M.H."/>
            <person name="Johannesson H."/>
        </authorList>
    </citation>
    <scope>NUCLEOTIDE SEQUENCE</scope>
    <source>
        <strain evidence="2">CBS 168.71</strain>
    </source>
</reference>
<evidence type="ECO:0000313" key="2">
    <source>
        <dbReference type="EMBL" id="KAK3298464.1"/>
    </source>
</evidence>
<protein>
    <submittedName>
        <fullName evidence="2">Uncharacterized protein</fullName>
    </submittedName>
</protein>
<dbReference type="GeneID" id="87844195"/>
<feature type="region of interest" description="Disordered" evidence="1">
    <location>
        <begin position="21"/>
        <end position="73"/>
    </location>
</feature>
<dbReference type="EMBL" id="JAUEPN010000002">
    <property type="protein sequence ID" value="KAK3298464.1"/>
    <property type="molecule type" value="Genomic_DNA"/>
</dbReference>
<feature type="region of interest" description="Disordered" evidence="1">
    <location>
        <begin position="215"/>
        <end position="263"/>
    </location>
</feature>
<dbReference type="Proteomes" id="UP001278766">
    <property type="component" value="Unassembled WGS sequence"/>
</dbReference>
<comment type="caution">
    <text evidence="2">The sequence shown here is derived from an EMBL/GenBank/DDBJ whole genome shotgun (WGS) entry which is preliminary data.</text>
</comment>
<keyword evidence="3" id="KW-1185">Reference proteome</keyword>
<name>A0AAE0HKZ9_9PEZI</name>
<gene>
    <name evidence="2" type="ORF">B0H64DRAFT_453742</name>
</gene>
<sequence>MSEQIIEQLQRELREVQERARLDAEQSRLKEEQLQNQLHEAEKRLPAGPQERRDLDANWPNVSSHRTAEGGSRHAITADEFTGLVNEQFRQGQLAPYGYTFVAKGTIPAYYDRLKHESLVYARLERLQGEVMQVHLGITDLSWGSGFVIPGGTYLGYRMMMSWGGEAATYQVVPNLTAERNRWIETVWNEGVSHHPKFLWNEEVRRVMAINFDRPALRPPPKHKQLSALSRRDQKRKRRRGPDSDNQNQKRVSIGGSGLRLVE</sequence>
<organism evidence="2 3">
    <name type="scientific">Chaetomium fimeti</name>
    <dbReference type="NCBI Taxonomy" id="1854472"/>
    <lineage>
        <taxon>Eukaryota</taxon>
        <taxon>Fungi</taxon>
        <taxon>Dikarya</taxon>
        <taxon>Ascomycota</taxon>
        <taxon>Pezizomycotina</taxon>
        <taxon>Sordariomycetes</taxon>
        <taxon>Sordariomycetidae</taxon>
        <taxon>Sordariales</taxon>
        <taxon>Chaetomiaceae</taxon>
        <taxon>Chaetomium</taxon>
    </lineage>
</organism>
<feature type="compositionally biased region" description="Basic and acidic residues" evidence="1">
    <location>
        <begin position="21"/>
        <end position="56"/>
    </location>
</feature>
<proteinExistence type="predicted"/>